<evidence type="ECO:0000256" key="4">
    <source>
        <dbReference type="SAM" id="MobiDB-lite"/>
    </source>
</evidence>
<proteinExistence type="predicted"/>
<evidence type="ECO:0000256" key="3">
    <source>
        <dbReference type="ARBA" id="ARBA00023026"/>
    </source>
</evidence>
<dbReference type="InterPro" id="IPR028994">
    <property type="entry name" value="Integrin_alpha_N"/>
</dbReference>
<feature type="domain" description="Tox-ART-HYD1" evidence="6">
    <location>
        <begin position="2394"/>
        <end position="2493"/>
    </location>
</feature>
<feature type="region of interest" description="Disordered" evidence="4">
    <location>
        <begin position="1154"/>
        <end position="1175"/>
    </location>
</feature>
<dbReference type="KEGG" id="moc:BB934_37865"/>
<gene>
    <name evidence="7" type="ORF">BB934_37865</name>
</gene>
<geneLocation type="plasmid" evidence="7">
    <name>unnamed2</name>
</geneLocation>
<dbReference type="GO" id="GO:0005576">
    <property type="term" value="C:extracellular region"/>
    <property type="evidence" value="ECO:0007669"/>
    <property type="project" value="UniProtKB-SubCell"/>
</dbReference>
<dbReference type="Gene3D" id="2.180.10.10">
    <property type="entry name" value="RHS repeat-associated core"/>
    <property type="match status" value="2"/>
</dbReference>
<dbReference type="Pfam" id="PF15633">
    <property type="entry name" value="Tox-ART-HYD1"/>
    <property type="match status" value="1"/>
</dbReference>
<accession>A0A1B2EVS5</accession>
<evidence type="ECO:0000256" key="2">
    <source>
        <dbReference type="ARBA" id="ARBA00022525"/>
    </source>
</evidence>
<name>A0A1B2EVS5_9HYPH</name>
<dbReference type="PANTHER" id="PTHR32305">
    <property type="match status" value="1"/>
</dbReference>
<dbReference type="GO" id="GO:0005737">
    <property type="term" value="C:cytoplasm"/>
    <property type="evidence" value="ECO:0007669"/>
    <property type="project" value="InterPro"/>
</dbReference>
<sequence length="2503" mass="274890">MAEKAGLSLVLSRGTVLLLRVAVLFGFSSELALAELPAPPQAISGTFGESTSTPSIEQATGVLTYTVPFSLPAARGDVQPGLGLHYRSTSGTGEAGESWSIGLPAIERAPLSGWPIYADAGNPRSEDRFAYAGSPLTFVCTVGGDPACPAAAGPMPSWAQGFRHYRRQVDRGGERLFLSGDRKTWIVQHKGGQIFELGSPLTRPDLTTDGIDREGGPPFSMFRWNLVRQYDLHGIEAGSLGGGKNLIVYGWGGNSSRKYLYNVYYTPPANNWGSSHSDFAYHVQLWWDWPPYFRRDYTEMDKRRHWLRLRRVAVAAKNSAGTGEREVVRAYNLTYYADRSVPATSDQAPLWGRSYLKQVQLEGRCGVKELNGSIPEITNCPTLPPQSFEYENAWIALGKAERSPLEATPAAGNEGLKYVANSAVLDVNRDGFPDIVQGWPQNHQIAVWPDGGIAWWHPECPEPNDSNARVDVWFHVASTPAGPQLICHYASDPTPVTIRSAREHIAYINRGPTSLGPVRLQHHCLDAGDGASGTLTHWQTLPPSGHSHVALFSQWGAEAVGPWGDALFLWTKANLHGFGIEATPAEESFCPNARPSDGNLKYPSLKWVETPDTFWAKRPTDLQPPPTSGIYVDIDGDGLVDRLSVEPEQANGFQKATVLLSRRVPHLHVEDGIEGPALIPFTRAPEASPAAFRGGATSYYADVSGDGVVDLVTIEGFDPVPIVRPGNGRGHFGCRSEDSICSVAGNGSWLGRGYRIFVPDADLPWPVSEYDISAGWKRKGFFHDVTGEGFADLVVYQPDEIGSDGFRRGFIRLWVNVDGRTFRCANPSDACKVGVVVDPDRPTALEVDARVVFADIDANGTDEFVLLGIKGAWHFSFVTKTPMGSWGPRAPRPGLLTRIRNGVGADTEIAYQTIQEHDRNAWYSDPDADSFLQVWRSHSPAVLPVVSRITQRDTPAALGTPLVDPYRFDRTTKYSYRDPAYDPWERAFKGFRRVRATSETGEVIQTWHWFGDCESGKVSPNCTRTSDVSDNAALVGVPVRVDRFVPSDGETPTKWLSTTTMVYTSAGSFDVPAANFPPPAADRSVRRSQVFELHQFLYDTETGVSVANADQHPFARQPVPDQPGKRQHLVTQMSYDADGNMTAVVRRGRELATGTTNEYPDPQITTRSTPPSGRCGADWGCRASGMIMEEQRQGMSLPETLRRRSFTYNVAGDLISVRAQLSYPYRVFGQAWLDRNLALGTGPPASASMAPGERTLVSIDVSEHGVPVRITGAPSLPSDSRLLASATLDQPYAQFIETLTRFSAGPGGGPLATKFGFDRGLGQITYTSDPSGASQTRVYDSFGRLAEVHLPRRDGSFGATELALRLSHHEKSPLSFVRIERWIDTDHFIASYEIFNGLGEHILGYDQADVDADGSPWIQRDWTERDSAGRINTQVRPKSFFGDPFTVADTAPPLSAMFGRMWTEYDDFGRPLERYSDQTLLARFAYRPLEVEARDAEQVITGGPHGNAFAKIAFDGHGRVAETSSTGNGDVIIAEADYLGTGEPRSLKRRHANGSDTYTRTLQWDSFGRLVENDEPNTARTEGSTRRNWKYVYDDAGRLVGTSDARGCGSNLYYDGLSRLIAEDYSPCEASHAPYTAPNLATGTGTEAFFRYDDYEPGQIAPSPSFNDRAELALGRLASIQDRGSHTRLNYDARGAPRLITRRIAKPGSPAAELANRYATPWFSQSFQFDRGNRLRARETTPSLDFKETFDYSERGLLRTIGSSDGLLISELSYLPNGAVDYYYYGDAARTRVALSYDARDRLTNYRVNRHNAIPVWLSGLPPTYSKPDPETTQLDLLHHRFVYGASSNPLKIDDLSSGLWPDGAKQVSRAASYDDAYRLTSIHHDHGNDKQVLAFDAEMNAGSNRPVPEGPGQERVIEQMFRFDWLGNSIETLDDATRHYDRSLGEITNGAALLTGAVEGPHQIRSADGVAASYDAAGNMRELIVSRESCLSKSQKCSHRFRYNFDEVGQLTRAGRWDYSAGAVPPHDANVPPDWTLSYRYSEGARVLRTTKDRAGEEKYSLDVFDTLRIDRADYHVPSGSYDFAIDNEIRFTAGNGRVFRDRDLVLPLARQDGRKIHTFLSIPDYLGSTAFVIDKDSGEVVERATYQAFGAPDVDYRPERWASSREDFKFTGKEEDIEVGLIYFGLRYYQPRIGRWVSADPLTIHSLAGDSNPYAYVSGRVMTHVDAFGLQGQPPGPPPPIPGTHWNDATSVETSCNPCVSDDRMVRLENAASMRAEMQASRQITAKNVFLGTAQIPIPGTKNAYFTQGGVQTAVHNALTGMLINAALPPGIGLLLRGMGVNLSKPFILPVGNDENDKSTLVGTGAVVIASVVAGRAPAAVGEGGAIGRQVLYHYTSEAGMTGIIERNSLNPSLWRVGTNDVRYGNGQYVSDIVPGTRTPGELSRDFLGFPFQESRFTHYVEIDATGLGAVQGRAGVYVIPNEVPLDLTGRLLSSGRVPGR</sequence>
<evidence type="ECO:0000259" key="6">
    <source>
        <dbReference type="Pfam" id="PF15633"/>
    </source>
</evidence>
<evidence type="ECO:0008006" key="8">
    <source>
        <dbReference type="Google" id="ProtNLM"/>
    </source>
</evidence>
<dbReference type="RefSeq" id="WP_162299263.1">
    <property type="nucleotide sequence ID" value="NZ_CP016619.1"/>
</dbReference>
<keyword evidence="7" id="KW-0614">Plasmid</keyword>
<evidence type="ECO:0000259" key="5">
    <source>
        <dbReference type="Pfam" id="PF12256"/>
    </source>
</evidence>
<keyword evidence="3" id="KW-0843">Virulence</keyword>
<dbReference type="InterPro" id="IPR022385">
    <property type="entry name" value="Rhs_assc_core"/>
</dbReference>
<dbReference type="NCBIfam" id="TIGR01643">
    <property type="entry name" value="YD_repeat_2x"/>
    <property type="match status" value="1"/>
</dbReference>
<protein>
    <recommendedName>
        <fullName evidence="8">Insecticide toxin TcdB middle/N-terminal domain-containing protein</fullName>
    </recommendedName>
</protein>
<organism evidence="7">
    <name type="scientific">Microvirga ossetica</name>
    <dbReference type="NCBI Taxonomy" id="1882682"/>
    <lineage>
        <taxon>Bacteria</taxon>
        <taxon>Pseudomonadati</taxon>
        <taxon>Pseudomonadota</taxon>
        <taxon>Alphaproteobacteria</taxon>
        <taxon>Hyphomicrobiales</taxon>
        <taxon>Methylobacteriaceae</taxon>
        <taxon>Microvirga</taxon>
    </lineage>
</organism>
<dbReference type="Pfam" id="PF12256">
    <property type="entry name" value="TcdB_toxin_midN"/>
    <property type="match status" value="1"/>
</dbReference>
<keyword evidence="2" id="KW-0964">Secreted</keyword>
<dbReference type="InterPro" id="IPR003284">
    <property type="entry name" value="Sal_SpvB"/>
</dbReference>
<dbReference type="EMBL" id="CP016619">
    <property type="protein sequence ID" value="ANY84032.1"/>
    <property type="molecule type" value="Genomic_DNA"/>
</dbReference>
<dbReference type="Pfam" id="PF03534">
    <property type="entry name" value="SpvB"/>
    <property type="match status" value="1"/>
</dbReference>
<dbReference type="InterPro" id="IPR022045">
    <property type="entry name" value="TcdB_toxin_mid/N"/>
</dbReference>
<dbReference type="NCBIfam" id="TIGR03696">
    <property type="entry name" value="Rhs_assc_core"/>
    <property type="match status" value="1"/>
</dbReference>
<dbReference type="PANTHER" id="PTHR32305:SF15">
    <property type="entry name" value="PROTEIN RHSA-RELATED"/>
    <property type="match status" value="1"/>
</dbReference>
<feature type="compositionally biased region" description="Polar residues" evidence="4">
    <location>
        <begin position="1154"/>
        <end position="1171"/>
    </location>
</feature>
<comment type="subcellular location">
    <subcellularLocation>
        <location evidence="1">Secreted</location>
    </subcellularLocation>
</comment>
<evidence type="ECO:0000313" key="7">
    <source>
        <dbReference type="EMBL" id="ANY84032.1"/>
    </source>
</evidence>
<dbReference type="InterPro" id="IPR050708">
    <property type="entry name" value="T6SS_VgrG/RHS"/>
</dbReference>
<dbReference type="SUPFAM" id="SSF69318">
    <property type="entry name" value="Integrin alpha N-terminal domain"/>
    <property type="match status" value="1"/>
</dbReference>
<evidence type="ECO:0000256" key="1">
    <source>
        <dbReference type="ARBA" id="ARBA00004613"/>
    </source>
</evidence>
<dbReference type="InterPro" id="IPR006530">
    <property type="entry name" value="YD"/>
</dbReference>
<reference evidence="7" key="1">
    <citation type="submission" date="2016-07" db="EMBL/GenBank/DDBJ databases">
        <title>Microvirga ossetica sp. nov. a new species of rhizobia isolated from root nodules of the legume species Vicia alpestris Steven originated from North Ossetia region in the Caucasus.</title>
        <authorList>
            <person name="Safronova V.I."/>
            <person name="Kuznetsova I.G."/>
            <person name="Sazanova A.L."/>
            <person name="Belimov A."/>
            <person name="Andronov E."/>
            <person name="Osledkin Y.S."/>
            <person name="Onishchuk O.P."/>
            <person name="Kurchak O.N."/>
            <person name="Shaposhnikov A.I."/>
            <person name="Willems A."/>
            <person name="Tikhonovich I.A."/>
        </authorList>
    </citation>
    <scope>NUCLEOTIDE SEQUENCE [LARGE SCALE GENOMIC DNA]</scope>
    <source>
        <strain evidence="7">V5/3M</strain>
        <plasmid evidence="7">unnamed2</plasmid>
    </source>
</reference>
<feature type="domain" description="Insecticide toxin TcdB middle/N-terminal" evidence="5">
    <location>
        <begin position="840"/>
        <end position="1001"/>
    </location>
</feature>
<dbReference type="InterPro" id="IPR028920">
    <property type="entry name" value="Tox-ART-HYD1_dom"/>
</dbReference>